<gene>
    <name evidence="2" type="ORF">C2L97_19135</name>
</gene>
<dbReference type="InterPro" id="IPR029052">
    <property type="entry name" value="Metallo-depent_PP-like"/>
</dbReference>
<dbReference type="RefSeq" id="WP_014618863.1">
    <property type="nucleotide sequence ID" value="NZ_CDLS01000001.1"/>
</dbReference>
<accession>A0A5H2Q3C1</accession>
<sequence>MFFEAWKTRIETYFEHVWHNLQRKQRILARLKQVHQQARQVIDSGSTSATGIPWELAHGLTIMEGVAAGKPLPTTTDELPTRVMDDGTLLGCRKWELLDPKWGEALVKWIEHLVDRAPWGQTPGSIAMPNQVSLAIAGDWGTGDGIAGKVAKAMVQSPAHYTIHLGDVYYAGASPDEGRDLSAWPAGTLGQFALNSNHEMYSGAVGYFRELAQRFPLQNGTSYFSLHNDHWLIIGLDTAYYADEMNLYMDGTLGDQQTAWLKQLAQAQGGSKRIMLLSHHQGYSIDGTSKTALYDQVLNALGREPDYWYWGHLHNVICYQPQGKLLGRCVGHGAIPYGKASMLNNQAQVAWAETQSAGDDQYPDRILNGFVRLTLDGETLREAFIDENGNKRWPLP</sequence>
<dbReference type="AlphaFoldDB" id="A0A5H2Q3C1"/>
<dbReference type="Pfam" id="PF00149">
    <property type="entry name" value="Metallophos"/>
    <property type="match status" value="1"/>
</dbReference>
<protein>
    <submittedName>
        <fullName evidence="2">Metallophosphoesterase</fullName>
    </submittedName>
</protein>
<dbReference type="GeneID" id="61364292"/>
<organism evidence="2">
    <name type="scientific">Ralstonia solanacearum</name>
    <name type="common">Pseudomonas solanacearum</name>
    <dbReference type="NCBI Taxonomy" id="305"/>
    <lineage>
        <taxon>Bacteria</taxon>
        <taxon>Pseudomonadati</taxon>
        <taxon>Pseudomonadota</taxon>
        <taxon>Betaproteobacteria</taxon>
        <taxon>Burkholderiales</taxon>
        <taxon>Burkholderiaceae</taxon>
        <taxon>Ralstonia</taxon>
        <taxon>Ralstonia solanacearum species complex</taxon>
    </lineage>
</organism>
<reference evidence="2" key="1">
    <citation type="submission" date="2018-01" db="EMBL/GenBank/DDBJ databases">
        <title>Complete Genome Sequence of three strains from Ralstonia solanacearum ecotype Moko sequevar IIA-53 from Brazil.</title>
        <authorList>
            <person name="Silva J.R."/>
            <person name="Albuquerque G.M.R."/>
            <person name="Pais A.K.L."/>
            <person name="Silva A.M.F."/>
            <person name="Boiteux M.E.N.F."/>
            <person name="Souza E.B."/>
            <person name="Mariano R.L.R."/>
        </authorList>
    </citation>
    <scope>NUCLEOTIDE SEQUENCE [LARGE SCALE GENOMIC DNA]</scope>
    <source>
        <strain evidence="2">SFC</strain>
        <plasmid evidence="2">unnamed</plasmid>
    </source>
</reference>
<keyword evidence="2" id="KW-0614">Plasmid</keyword>
<name>A0A5H2Q3C1_RALSL</name>
<dbReference type="InterPro" id="IPR004843">
    <property type="entry name" value="Calcineurin-like_PHP"/>
</dbReference>
<dbReference type="Gene3D" id="3.60.21.10">
    <property type="match status" value="1"/>
</dbReference>
<proteinExistence type="predicted"/>
<evidence type="ECO:0000313" key="2">
    <source>
        <dbReference type="EMBL" id="AYB58119.1"/>
    </source>
</evidence>
<evidence type="ECO:0000259" key="1">
    <source>
        <dbReference type="Pfam" id="PF00149"/>
    </source>
</evidence>
<geneLocation type="plasmid" evidence="2">
    <name>unnamed</name>
</geneLocation>
<dbReference type="GO" id="GO:0016787">
    <property type="term" value="F:hydrolase activity"/>
    <property type="evidence" value="ECO:0007669"/>
    <property type="project" value="InterPro"/>
</dbReference>
<dbReference type="SUPFAM" id="SSF56300">
    <property type="entry name" value="Metallo-dependent phosphatases"/>
    <property type="match status" value="1"/>
</dbReference>
<feature type="domain" description="Calcineurin-like phosphoesterase" evidence="1">
    <location>
        <begin position="135"/>
        <end position="315"/>
    </location>
</feature>
<dbReference type="EMBL" id="CP026093">
    <property type="protein sequence ID" value="AYB58119.1"/>
    <property type="molecule type" value="Genomic_DNA"/>
</dbReference>